<dbReference type="OrthoDB" id="4537997at2"/>
<protein>
    <recommendedName>
        <fullName evidence="5">Probable RNA 2'-phosphotransferase</fullName>
        <ecNumber evidence="5">2.7.1.-</ecNumber>
    </recommendedName>
</protein>
<dbReference type="SUPFAM" id="SSF56399">
    <property type="entry name" value="ADP-ribosylation"/>
    <property type="match status" value="1"/>
</dbReference>
<sequence length="177" mass="20101">MNNKKISKYLSLVLRHKPELANLQLNNQGWALIDDLIKNSREHALSLELIQSIVDANDKQRFAISEDGKMIRANQGHSIDVDLALKATIPPDILFHGTASRFIESIKEVGLIKGQRHHVHLTESKDTAMKVGRRYGKAILLGIDAKAMHMQGVKFYKTQNQVWLVEHVPPEKLHFDL</sequence>
<dbReference type="PANTHER" id="PTHR12684">
    <property type="entry name" value="PUTATIVE PHOSPHOTRANSFERASE"/>
    <property type="match status" value="1"/>
</dbReference>
<dbReference type="AlphaFoldDB" id="A0A0C1QD79"/>
<dbReference type="EC" id="2.7.1.-" evidence="5"/>
<dbReference type="Gene3D" id="3.20.170.30">
    <property type="match status" value="1"/>
</dbReference>
<comment type="caution">
    <text evidence="6">The sequence shown here is derived from an EMBL/GenBank/DDBJ whole genome shotgun (WGS) entry which is preliminary data.</text>
</comment>
<evidence type="ECO:0000256" key="2">
    <source>
        <dbReference type="ARBA" id="ARBA00022679"/>
    </source>
</evidence>
<dbReference type="EMBL" id="JWIC01000005">
    <property type="protein sequence ID" value="KID57375.1"/>
    <property type="molecule type" value="Genomic_DNA"/>
</dbReference>
<evidence type="ECO:0000256" key="1">
    <source>
        <dbReference type="ARBA" id="ARBA00009836"/>
    </source>
</evidence>
<evidence type="ECO:0000313" key="6">
    <source>
        <dbReference type="EMBL" id="KID57375.1"/>
    </source>
</evidence>
<keyword evidence="3 5" id="KW-0520">NAD</keyword>
<dbReference type="InterPro" id="IPR022928">
    <property type="entry name" value="RNA_2'-PTrans_KptA"/>
</dbReference>
<dbReference type="InterPro" id="IPR002745">
    <property type="entry name" value="Ptrans_KptA/Tpt1"/>
</dbReference>
<dbReference type="Pfam" id="PF01885">
    <property type="entry name" value="PTS_2-RNA"/>
    <property type="match status" value="1"/>
</dbReference>
<dbReference type="InterPro" id="IPR042080">
    <property type="entry name" value="RNA_2'-PTrans_N"/>
</dbReference>
<evidence type="ECO:0000256" key="3">
    <source>
        <dbReference type="ARBA" id="ARBA00023027"/>
    </source>
</evidence>
<name>A0A0C1QD79_9GAMM</name>
<dbReference type="Gene3D" id="1.10.10.970">
    <property type="entry name" value="RNA 2'-phosphotransferase, Tpt1/KptA family, N-terminal domain"/>
    <property type="match status" value="1"/>
</dbReference>
<evidence type="ECO:0000256" key="5">
    <source>
        <dbReference type="HAMAP-Rule" id="MF_00299"/>
    </source>
</evidence>
<comment type="similarity">
    <text evidence="1 5">Belongs to the KptA/TPT1 family.</text>
</comment>
<evidence type="ECO:0000313" key="7">
    <source>
        <dbReference type="Proteomes" id="UP000031327"/>
    </source>
</evidence>
<reference evidence="6 7" key="1">
    <citation type="submission" date="2014-12" db="EMBL/GenBank/DDBJ databases">
        <title>Draft Genome Sequence of Pseudoalteromonas luteoviolacea HI1.</title>
        <authorList>
            <person name="Asahina A.Y."/>
            <person name="Hadfield M.G."/>
        </authorList>
    </citation>
    <scope>NUCLEOTIDE SEQUENCE [LARGE SCALE GENOMIC DNA]</scope>
    <source>
        <strain evidence="6 7">HI1</strain>
    </source>
</reference>
<evidence type="ECO:0000256" key="4">
    <source>
        <dbReference type="ARBA" id="ARBA00025212"/>
    </source>
</evidence>
<dbReference type="RefSeq" id="WP_039609146.1">
    <property type="nucleotide sequence ID" value="NZ_JWIC01000005.1"/>
</dbReference>
<dbReference type="InterPro" id="IPR042081">
    <property type="entry name" value="RNA_2'-PTrans_C"/>
</dbReference>
<organism evidence="6 7">
    <name type="scientific">Pseudoalteromonas luteoviolacea</name>
    <dbReference type="NCBI Taxonomy" id="43657"/>
    <lineage>
        <taxon>Bacteria</taxon>
        <taxon>Pseudomonadati</taxon>
        <taxon>Pseudomonadota</taxon>
        <taxon>Gammaproteobacteria</taxon>
        <taxon>Alteromonadales</taxon>
        <taxon>Pseudoalteromonadaceae</taxon>
        <taxon>Pseudoalteromonas</taxon>
    </lineage>
</organism>
<dbReference type="GO" id="GO:0006388">
    <property type="term" value="P:tRNA splicing, via endonucleolytic cleavage and ligation"/>
    <property type="evidence" value="ECO:0007669"/>
    <property type="project" value="UniProtKB-UniRule"/>
</dbReference>
<dbReference type="GO" id="GO:0003950">
    <property type="term" value="F:NAD+ poly-ADP-ribosyltransferase activity"/>
    <property type="evidence" value="ECO:0007669"/>
    <property type="project" value="InterPro"/>
</dbReference>
<dbReference type="PANTHER" id="PTHR12684:SF2">
    <property type="entry name" value="TRNA 2'-PHOSPHOTRANSFERASE 1"/>
    <property type="match status" value="1"/>
</dbReference>
<gene>
    <name evidence="5" type="primary">kptA</name>
    <name evidence="6" type="ORF">JF50_09185</name>
</gene>
<accession>A0A0C1QD79</accession>
<proteinExistence type="inferred from homology"/>
<dbReference type="GO" id="GO:0000215">
    <property type="term" value="F:tRNA 2'-phosphotransferase activity"/>
    <property type="evidence" value="ECO:0007669"/>
    <property type="project" value="TreeGrafter"/>
</dbReference>
<dbReference type="HAMAP" id="MF_00299">
    <property type="entry name" value="KptA"/>
    <property type="match status" value="1"/>
</dbReference>
<dbReference type="Proteomes" id="UP000031327">
    <property type="component" value="Unassembled WGS sequence"/>
</dbReference>
<comment type="function">
    <text evidence="4 5">Removes the 2'-phosphate from RNA via an intermediate in which the phosphate is ADP-ribosylated by NAD followed by a presumed transesterification to release the RNA and generate ADP-ribose 1''-2''-cyclic phosphate (APPR&gt;P). May function as an ADP-ribosylase.</text>
</comment>
<keyword evidence="2 5" id="KW-0808">Transferase</keyword>